<organism evidence="1 2">
    <name type="scientific">Butyrivibrio proteoclasticus (strain ATCC 51982 / DSM 14932 / B316)</name>
    <name type="common">Clostridium proteoclasticum</name>
    <dbReference type="NCBI Taxonomy" id="515622"/>
    <lineage>
        <taxon>Bacteria</taxon>
        <taxon>Bacillati</taxon>
        <taxon>Bacillota</taxon>
        <taxon>Clostridia</taxon>
        <taxon>Lachnospirales</taxon>
        <taxon>Lachnospiraceae</taxon>
        <taxon>Butyrivibrio</taxon>
    </lineage>
</organism>
<evidence type="ECO:0000313" key="1">
    <source>
        <dbReference type="EMBL" id="ADL34484.1"/>
    </source>
</evidence>
<dbReference type="HOGENOM" id="CLU_176092_0_0_9"/>
<dbReference type="Proteomes" id="UP000001299">
    <property type="component" value="Chromosome 1"/>
</dbReference>
<dbReference type="RefSeq" id="WP_013281138.1">
    <property type="nucleotide sequence ID" value="NC_014387.1"/>
</dbReference>
<dbReference type="eggNOG" id="ENOG502ZY38">
    <property type="taxonomic scope" value="Bacteria"/>
</dbReference>
<keyword evidence="2" id="KW-1185">Reference proteome</keyword>
<evidence type="ECO:0000313" key="2">
    <source>
        <dbReference type="Proteomes" id="UP000001299"/>
    </source>
</evidence>
<gene>
    <name evidence="1" type="ordered locus">bpr_I1748</name>
</gene>
<proteinExistence type="predicted"/>
<accession>E0RXQ7</accession>
<sequence>MSLGREDLIHSLAKSMGMGDAQKAKYTAGKYNADTGSIFSNGHVINKQTIEQSRLYFLNQYRKLASKDDEGAKDLAAIYEVAFEAINMMVESGKPDSPQ</sequence>
<reference evidence="1 2" key="1">
    <citation type="journal article" date="2010" name="PLoS ONE">
        <title>The glycobiome of the rumen bacterium Butyrivibrio proteoclasticus B316(T) highlights adaptation to a polysaccharide-rich environment.</title>
        <authorList>
            <person name="Kelly W.J."/>
            <person name="Leahy S.C."/>
            <person name="Altermann E."/>
            <person name="Yeoman C.J."/>
            <person name="Dunne J.C."/>
            <person name="Kong Z."/>
            <person name="Pacheco D.M."/>
            <person name="Li D."/>
            <person name="Noel S.J."/>
            <person name="Moon C.D."/>
            <person name="Cookson A.L."/>
            <person name="Attwood G.T."/>
        </authorList>
    </citation>
    <scope>NUCLEOTIDE SEQUENCE [LARGE SCALE GENOMIC DNA]</scope>
    <source>
        <strain evidence="2">ATCC 51982 / DSM 14932 / B316</strain>
    </source>
</reference>
<dbReference type="AlphaFoldDB" id="E0RXQ7"/>
<protein>
    <submittedName>
        <fullName evidence="1">Uncharacterized protein</fullName>
    </submittedName>
</protein>
<name>E0RXQ7_BUTPB</name>
<dbReference type="EMBL" id="CP001810">
    <property type="protein sequence ID" value="ADL34484.1"/>
    <property type="molecule type" value="Genomic_DNA"/>
</dbReference>
<dbReference type="KEGG" id="bpb:bpr_I1748"/>